<evidence type="ECO:0000256" key="3">
    <source>
        <dbReference type="ARBA" id="ARBA00022450"/>
    </source>
</evidence>
<comment type="cofactor">
    <cofactor evidence="1">
        <name>pantetheine 4'-phosphate</name>
        <dbReference type="ChEBI" id="CHEBI:47942"/>
    </cofactor>
</comment>
<dbReference type="GO" id="GO:0008610">
    <property type="term" value="P:lipid biosynthetic process"/>
    <property type="evidence" value="ECO:0007669"/>
    <property type="project" value="UniProtKB-ARBA"/>
</dbReference>
<sequence>MYRTGDLVCWGADGQLRYVGRADEQVKIRGYRIELGEIQAALAESAGVKQAVVIAREDRPGDKRLVGYVTGTANPAAARAALAERLPEYMVPAAVVAIDALPLTVNGKLDKRALPAPEYQDGGHYRAPGDAVEEVLADIYAQVLGLQRVGVDESFFELGGDSILSIQVVARARAAGLLCRLRDIFVEQTVARLARLAGMADGEGGHVDDCLGHVAATPIMCWLHGLKSAGGPVDQFNQTMLLQAPDGVSEAAVVVMVQALLDRHAMLRLRVDDDGAGGWSLWVPEADSVDAGACLQSVATLSDEALVGARSRLNPSAGVMMSALWVQSTGQLVLIIHHLAVDAVSWWILLDDLNIAWAQHRGGQQVVLPAAGTSFRRWASLLAEHARHPAVVGQAGAWRRVAAAPAALPAVQPAVDTFATAGRLSLSLDVETTRMLLGEVPAAFHAGVGDILLIAFALAWAEFLGFAGTDDAPIGIDVEGHGRQEELAPGIDLSRTVGWFTTKYPVSLVVGGLSWAQAVAGEAALGVVLKDAKEQLRALPDGLTYGVLRYLNTDIELPGPDPPIGFNYVGRLGAPATDGDGWRLRHEGLVTGAAAAVTTPLMHTVELNAGTVDTDAGPRLHAGWTWAPSAVDRAAVTRLSRLWFEALAGICAHVRRGGGGFTPSDLAPTRLDQQQIDEFERQHRIADILPLTPVQQGLLFHASTTQAGDDLYAVQLDLALTGAVDQQRLRDAVQTVVNRHPNLVARFHQQFDDPVQIVPADPGVPWSYVDLGSGDGDEQIQQVCAAERAAVGDLAHQPAFRAALIRTAKDRHRLLLTHHHIVLDGWSLPILLREIFASYRGQHLAATGSYRTFLTWLAARDQHGAHTAWREVLAGFDTPTLVGPPDRLRPGRRGVASFRMPAEITRAVGELARSCHTTVNTVLQAGWAQLLMGLTGHHDVVFGTTVSGRPAELAGVESMVGLFINTVPVRATITATTTTEGLLAQLQTAQNNTVEHQHVGLADIHRISGHDALFDTLFVYENYPVDTAALVGGPELVITEFTSRESTHYPLTLAAKPGAELELCLKFRTDVFDAASVEVFIERWRRVLVAMTADPTRRLSSVDVLDGGEHARLAGWGNRAVLIRPALAPVSIPAAFAARVARAPDAVAVTFEGLSVTYRELEQAANRLAHLLAEHGVGPGECVGLLFSRSVQAIVAILAVLKTGAAYLPIDPALPGARLQFMVADAAPIVALSTADLAHRLGGCDLLVIDIDDPAVKAQPSTALPAPAGDDIAYFIYTSGTTGTPKGVAITHHNATQLIESLQEREHLLPHAGVWSQCHSYGFDVSVKEIFGALLGGGRLVVVPEEVVGSPEDLHDLLVRQRVSVFTSTPAAVAMLSPQGLDSLAVLAVGGEPCTAELVDRWAPGRVVINAYGPTETTVRASSSAPLVGGSGPVPIGSPVAGAALFVLDGWLRPVPVGVVGELYVAGAGAGVGYWGRPGLTGSRFVACPFGGAGAPGIRMYRSGDLARWRADGQLEYVGRADEQVKIRGFRIELGEVQTALAESAGVEQAVVLAREDHPGDKRLVGYITGTADAAGIRARLGERLPQYMVPAAVVVLDELPLTVNGKLDVRALPAPEYQDGDHYRAPADAVEEVLAVIYAQVLGLERVGVDDSFFELGGDSILSMRVVSRARAAGVVCRPRDIFVEQTVAGLARVARAAGRGGGDSFDDGVGEVVSTPIISWLADVEGPVGEFCQMAAVSAPVGATEADAVVLVQGLLDRHAMLRLRVDDDGAGHWSLVARPPGSVDAHRCVQSVPVLSDEALVGARSRLDPAGGVMLSALWVTSAAELVLVIHHLAVDAVSWRIVVDDLNAAWDQYRASGVVALPVRGTSFRRWASLLAEQARSRTVVDQLERWRRIVGVEAVLPRTDPAVDTWASARHLTVSLDPETTRMLLGEVPAAFHAGVQDILLIAFGLAWAKTLGGGALIGIDVEGHGRDEEVAPSADLSQTVGWFTTKYPVSLRPDRVSWPQVLAGHAALGAAVKGAKEQLRKVPDGYTYGLLRYLNDDVDLDGPDPPIGFNYLGRGGGSTDSSVVGQGWRIRGPGQLFTDTAAAGWPMPLAHTVGVNAVTLDTDAGSRLQATWTWAPSKIDAARVERLSRLWFEALTGICAHVRQGGGGFTPSDFALTHLTQEQLEGLQRAYPIADVLPLTPLQQGLLFHIMDGRESVAHPYAVQIAIGLAGQVKEYRLRKAVQAVLARHPNLGARFAFEGLAEPVQIILRDPVLPWRYIELAGDAEEVGDRIEQVCAAERVAVYDLAHQSPLRAVLFRSAPERYRLVLTSHHIVCDGWSGQVLLREIFAGYDGHPLSAPAPYRSFHTWLAGQDCEAAHAAWREQLAGFDAPTLVGPPQRLMPGRRGVESFRVPVETTRALCELARSCHTTTNIVLQGAFAQLLMWLTGHHDVAFGTVVSGRPTELAGMESMVGLFVNTVPVRARITPATSTAELLGQLQTAHTSTLEHQHLALSDIHRIAGQERLFDTLFVYENYPIDTDVPLGAHELAVTESAIREYTHYPLTVVALPGRELDLRVQFDIDVFDTASIETLIERLQRVLVAMTADATRVLSSMDLLNGVERARLDGWGNRAVLSRSGGVSVSVP</sequence>
<evidence type="ECO:0000256" key="6">
    <source>
        <dbReference type="ARBA" id="ARBA00023194"/>
    </source>
</evidence>
<dbReference type="GO" id="GO:0017000">
    <property type="term" value="P:antibiotic biosynthetic process"/>
    <property type="evidence" value="ECO:0007669"/>
    <property type="project" value="UniProtKB-KW"/>
</dbReference>
<dbReference type="InterPro" id="IPR036736">
    <property type="entry name" value="ACP-like_sf"/>
</dbReference>
<dbReference type="PROSITE" id="PS00455">
    <property type="entry name" value="AMP_BINDING"/>
    <property type="match status" value="1"/>
</dbReference>
<dbReference type="PANTHER" id="PTHR45527:SF1">
    <property type="entry name" value="FATTY ACID SYNTHASE"/>
    <property type="match status" value="1"/>
</dbReference>
<keyword evidence="6" id="KW-0045">Antibiotic biosynthesis</keyword>
<dbReference type="NCBIfam" id="TIGR01733">
    <property type="entry name" value="AA-adenyl-dom"/>
    <property type="match status" value="1"/>
</dbReference>
<evidence type="ECO:0000313" key="8">
    <source>
        <dbReference type="EMBL" id="ORV69204.1"/>
    </source>
</evidence>
<dbReference type="GO" id="GO:0043041">
    <property type="term" value="P:amino acid activation for nonribosomal peptide biosynthetic process"/>
    <property type="evidence" value="ECO:0007669"/>
    <property type="project" value="TreeGrafter"/>
</dbReference>
<dbReference type="Pfam" id="PF00550">
    <property type="entry name" value="PP-binding"/>
    <property type="match status" value="2"/>
</dbReference>
<dbReference type="Pfam" id="PF13193">
    <property type="entry name" value="AMP-binding_C"/>
    <property type="match status" value="2"/>
</dbReference>
<dbReference type="Gene3D" id="3.40.50.12780">
    <property type="entry name" value="N-terminal domain of ligase-like"/>
    <property type="match status" value="1"/>
</dbReference>
<dbReference type="SUPFAM" id="SSF47336">
    <property type="entry name" value="ACP-like"/>
    <property type="match status" value="2"/>
</dbReference>
<dbReference type="InterPro" id="IPR001242">
    <property type="entry name" value="Condensation_dom"/>
</dbReference>
<dbReference type="Gene3D" id="3.40.50.980">
    <property type="match status" value="2"/>
</dbReference>
<dbReference type="FunFam" id="3.30.300.30:FF:000010">
    <property type="entry name" value="Enterobactin synthetase component F"/>
    <property type="match status" value="2"/>
</dbReference>
<dbReference type="FunFam" id="3.40.50.980:FF:000001">
    <property type="entry name" value="Non-ribosomal peptide synthetase"/>
    <property type="match status" value="1"/>
</dbReference>
<dbReference type="Gene3D" id="3.30.559.30">
    <property type="entry name" value="Nonribosomal peptide synthetase, condensation domain"/>
    <property type="match status" value="4"/>
</dbReference>
<dbReference type="GO" id="GO:0031177">
    <property type="term" value="F:phosphopantetheine binding"/>
    <property type="evidence" value="ECO:0007669"/>
    <property type="project" value="InterPro"/>
</dbReference>
<dbReference type="GO" id="GO:0044550">
    <property type="term" value="P:secondary metabolite biosynthetic process"/>
    <property type="evidence" value="ECO:0007669"/>
    <property type="project" value="UniProtKB-ARBA"/>
</dbReference>
<dbReference type="Gene3D" id="3.30.559.10">
    <property type="entry name" value="Chloramphenicol acetyltransferase-like domain"/>
    <property type="match status" value="4"/>
</dbReference>
<feature type="non-terminal residue" evidence="8">
    <location>
        <position position="2635"/>
    </location>
</feature>
<dbReference type="InterPro" id="IPR023213">
    <property type="entry name" value="CAT-like_dom_sf"/>
</dbReference>
<dbReference type="InterPro" id="IPR020806">
    <property type="entry name" value="PKS_PP-bd"/>
</dbReference>
<dbReference type="GO" id="GO:0005829">
    <property type="term" value="C:cytosol"/>
    <property type="evidence" value="ECO:0007669"/>
    <property type="project" value="TreeGrafter"/>
</dbReference>
<evidence type="ECO:0000259" key="7">
    <source>
        <dbReference type="PROSITE" id="PS50075"/>
    </source>
</evidence>
<dbReference type="InterPro" id="IPR009081">
    <property type="entry name" value="PP-bd_ACP"/>
</dbReference>
<feature type="domain" description="Carrier" evidence="7">
    <location>
        <begin position="127"/>
        <end position="201"/>
    </location>
</feature>
<dbReference type="PROSITE" id="PS00012">
    <property type="entry name" value="PHOSPHOPANTETHEINE"/>
    <property type="match status" value="2"/>
</dbReference>
<dbReference type="SUPFAM" id="SSF52777">
    <property type="entry name" value="CoA-dependent acyltransferases"/>
    <property type="match status" value="8"/>
</dbReference>
<keyword evidence="9" id="KW-1185">Reference proteome</keyword>
<dbReference type="InterPro" id="IPR045851">
    <property type="entry name" value="AMP-bd_C_sf"/>
</dbReference>
<dbReference type="FunFam" id="3.40.50.12780:FF:000012">
    <property type="entry name" value="Non-ribosomal peptide synthetase"/>
    <property type="match status" value="1"/>
</dbReference>
<dbReference type="InterPro" id="IPR010060">
    <property type="entry name" value="NRPS_synth"/>
</dbReference>
<dbReference type="NCBIfam" id="TIGR01720">
    <property type="entry name" value="NRPS-para261"/>
    <property type="match status" value="2"/>
</dbReference>
<keyword evidence="3" id="KW-0596">Phosphopantetheine</keyword>
<dbReference type="FunFam" id="1.10.1200.10:FF:000005">
    <property type="entry name" value="Nonribosomal peptide synthetase 1"/>
    <property type="match status" value="2"/>
</dbReference>
<dbReference type="InterPro" id="IPR006162">
    <property type="entry name" value="Ppantetheine_attach_site"/>
</dbReference>
<dbReference type="InterPro" id="IPR025110">
    <property type="entry name" value="AMP-bd_C"/>
</dbReference>
<dbReference type="InterPro" id="IPR010071">
    <property type="entry name" value="AA_adenyl_dom"/>
</dbReference>
<feature type="domain" description="Carrier" evidence="7">
    <location>
        <begin position="1626"/>
        <end position="1700"/>
    </location>
</feature>
<dbReference type="Pfam" id="PF00501">
    <property type="entry name" value="AMP-binding"/>
    <property type="match status" value="1"/>
</dbReference>
<dbReference type="Proteomes" id="UP000193738">
    <property type="component" value="Unassembled WGS sequence"/>
</dbReference>
<keyword evidence="5" id="KW-0677">Repeat</keyword>
<evidence type="ECO:0000313" key="9">
    <source>
        <dbReference type="Proteomes" id="UP000193738"/>
    </source>
</evidence>
<proteinExistence type="inferred from homology"/>
<dbReference type="Gene3D" id="1.10.1200.10">
    <property type="entry name" value="ACP-like"/>
    <property type="match status" value="2"/>
</dbReference>
<dbReference type="GO" id="GO:0003824">
    <property type="term" value="F:catalytic activity"/>
    <property type="evidence" value="ECO:0007669"/>
    <property type="project" value="InterPro"/>
</dbReference>
<protein>
    <submittedName>
        <fullName evidence="8">Non-ribosomal peptide synthetase</fullName>
    </submittedName>
</protein>
<evidence type="ECO:0000256" key="1">
    <source>
        <dbReference type="ARBA" id="ARBA00001957"/>
    </source>
</evidence>
<dbReference type="SUPFAM" id="SSF56801">
    <property type="entry name" value="Acetyl-CoA synthetase-like"/>
    <property type="match status" value="2"/>
</dbReference>
<dbReference type="PROSITE" id="PS50075">
    <property type="entry name" value="CARRIER"/>
    <property type="match status" value="2"/>
</dbReference>
<evidence type="ECO:0000256" key="4">
    <source>
        <dbReference type="ARBA" id="ARBA00022553"/>
    </source>
</evidence>
<dbReference type="UniPathway" id="UPA00011"/>
<reference evidence="8 9" key="1">
    <citation type="submission" date="2016-01" db="EMBL/GenBank/DDBJ databases">
        <title>The new phylogeny of the genus Mycobacterium.</title>
        <authorList>
            <person name="Tarcisio F."/>
            <person name="Conor M."/>
            <person name="Antonella G."/>
            <person name="Elisabetta G."/>
            <person name="Giulia F.S."/>
            <person name="Sara T."/>
            <person name="Anna F."/>
            <person name="Clotilde B."/>
            <person name="Roberto B."/>
            <person name="Veronica D.S."/>
            <person name="Fabio R."/>
            <person name="Monica P."/>
            <person name="Olivier J."/>
            <person name="Enrico T."/>
            <person name="Nicola S."/>
        </authorList>
    </citation>
    <scope>NUCLEOTIDE SEQUENCE [LARGE SCALE GENOMIC DNA]</scope>
    <source>
        <strain evidence="8 9">DSM 43505</strain>
    </source>
</reference>
<dbReference type="Gene3D" id="3.30.300.30">
    <property type="match status" value="2"/>
</dbReference>
<accession>A0A1X1VJI1</accession>
<organism evidence="8 9">
    <name type="scientific">Mycobacterium gastri</name>
    <dbReference type="NCBI Taxonomy" id="1777"/>
    <lineage>
        <taxon>Bacteria</taxon>
        <taxon>Bacillati</taxon>
        <taxon>Actinomycetota</taxon>
        <taxon>Actinomycetes</taxon>
        <taxon>Mycobacteriales</taxon>
        <taxon>Mycobacteriaceae</taxon>
        <taxon>Mycobacterium</taxon>
    </lineage>
</organism>
<evidence type="ECO:0000256" key="2">
    <source>
        <dbReference type="ARBA" id="ARBA00006432"/>
    </source>
</evidence>
<dbReference type="Pfam" id="PF00668">
    <property type="entry name" value="Condensation"/>
    <property type="match status" value="4"/>
</dbReference>
<name>A0A1X1VJI1_MYCGS</name>
<gene>
    <name evidence="8" type="ORF">AWC07_07065</name>
</gene>
<dbReference type="EMBL" id="LQOX01000102">
    <property type="protein sequence ID" value="ORV69204.1"/>
    <property type="molecule type" value="Genomic_DNA"/>
</dbReference>
<comment type="similarity">
    <text evidence="2">Belongs to the ATP-dependent AMP-binding enzyme family.</text>
</comment>
<comment type="caution">
    <text evidence="8">The sequence shown here is derived from an EMBL/GenBank/DDBJ whole genome shotgun (WGS) entry which is preliminary data.</text>
</comment>
<dbReference type="STRING" id="1777.AWC07_07065"/>
<dbReference type="InterPro" id="IPR020845">
    <property type="entry name" value="AMP-binding_CS"/>
</dbReference>
<dbReference type="InterPro" id="IPR000873">
    <property type="entry name" value="AMP-dep_synth/lig_dom"/>
</dbReference>
<evidence type="ECO:0000256" key="5">
    <source>
        <dbReference type="ARBA" id="ARBA00022737"/>
    </source>
</evidence>
<dbReference type="SMART" id="SM00823">
    <property type="entry name" value="PKS_PP"/>
    <property type="match status" value="2"/>
</dbReference>
<keyword evidence="4" id="KW-0597">Phosphoprotein</keyword>
<dbReference type="CDD" id="cd19543">
    <property type="entry name" value="DCL_NRPS"/>
    <property type="match status" value="2"/>
</dbReference>
<dbReference type="Gene3D" id="2.30.38.10">
    <property type="entry name" value="Luciferase, Domain 3"/>
    <property type="match status" value="1"/>
</dbReference>
<dbReference type="PANTHER" id="PTHR45527">
    <property type="entry name" value="NONRIBOSOMAL PEPTIDE SYNTHETASE"/>
    <property type="match status" value="1"/>
</dbReference>
<dbReference type="InterPro" id="IPR042099">
    <property type="entry name" value="ANL_N_sf"/>
</dbReference>